<keyword evidence="2" id="KW-1185">Reference proteome</keyword>
<dbReference type="Proteomes" id="UP000304953">
    <property type="component" value="Unassembled WGS sequence"/>
</dbReference>
<comment type="caution">
    <text evidence="1">The sequence shown here is derived from an EMBL/GenBank/DDBJ whole genome shotgun (WGS) entry which is preliminary data.</text>
</comment>
<reference evidence="1" key="1">
    <citation type="submission" date="2019-04" db="EMBL/GenBank/DDBJ databases">
        <title>Microbes associate with the intestines of laboratory mice.</title>
        <authorList>
            <person name="Navarre W."/>
            <person name="Wong E."/>
            <person name="Huang K."/>
            <person name="Tropini C."/>
            <person name="Ng K."/>
            <person name="Yu B."/>
        </authorList>
    </citation>
    <scope>NUCLEOTIDE SEQUENCE</scope>
    <source>
        <strain evidence="1">NM01_1-7b</strain>
    </source>
</reference>
<keyword evidence="1" id="KW-0378">Hydrolase</keyword>
<keyword evidence="1" id="KW-0255">Endonuclease</keyword>
<evidence type="ECO:0000313" key="1">
    <source>
        <dbReference type="EMBL" id="TGY97293.1"/>
    </source>
</evidence>
<gene>
    <name evidence="1" type="primary">cas1</name>
    <name evidence="1" type="ORF">E5329_05125</name>
</gene>
<protein>
    <submittedName>
        <fullName evidence="1">CRISPR-associated endonuclease Cas1</fullName>
    </submittedName>
</protein>
<keyword evidence="1" id="KW-0540">Nuclease</keyword>
<proteinExistence type="predicted"/>
<organism evidence="1 2">
    <name type="scientific">Petralouisia muris</name>
    <dbReference type="NCBI Taxonomy" id="3032872"/>
    <lineage>
        <taxon>Bacteria</taxon>
        <taxon>Bacillati</taxon>
        <taxon>Bacillota</taxon>
        <taxon>Clostridia</taxon>
        <taxon>Lachnospirales</taxon>
        <taxon>Lachnospiraceae</taxon>
        <taxon>Petralouisia</taxon>
    </lineage>
</organism>
<evidence type="ECO:0000313" key="2">
    <source>
        <dbReference type="Proteomes" id="UP000304953"/>
    </source>
</evidence>
<name>A0AC61RZI7_9FIRM</name>
<accession>A0AC61RZI7</accession>
<sequence>MSYLFVNSNGAHINYDANYIVVKYGEEAIRKIPVENLEAIYIFTSVQITSQCVVQCLKRGINISYYSKGGSYFGRLQSTNHINVQRQRKQAALADSEFSLELAKSIVGGKIHNQEIILRRYARSEEKDVKDLLVRMRQSLKKIGNCETITEIMGYEGNAAKLYFDGLSRVVHEEFAFKGRSRRPPRDEFNSMLSLGYSILMNEIYGRLENKGLNPYFGFIHSDREKHPTLASDMMEEWRATLVDSLVMSLVNGHEIHTEHFFHNRDKPGYYLTTEGMNIFLKKYEKKMQTATQYLDYIDYAVTFRQAIDLQINELTKAIENEDAFMYHPIWLR</sequence>
<dbReference type="EMBL" id="SRYA01000008">
    <property type="protein sequence ID" value="TGY97293.1"/>
    <property type="molecule type" value="Genomic_DNA"/>
</dbReference>